<protein>
    <submittedName>
        <fullName evidence="1">Uncharacterized protein</fullName>
    </submittedName>
</protein>
<dbReference type="EMBL" id="RJVU01035392">
    <property type="protein sequence ID" value="ROL47477.1"/>
    <property type="molecule type" value="Genomic_DNA"/>
</dbReference>
<keyword evidence="2" id="KW-1185">Reference proteome</keyword>
<sequence>MRSARVRGIRYRMLTGYFMLSHSSTCNTPPSRQSAKPPISNGNFTSNSRCSCDGCPTLKNDESTGALAERTHSLYTWALTIPTTLSRSLIVL</sequence>
<reference evidence="1 2" key="1">
    <citation type="submission" date="2018-10" db="EMBL/GenBank/DDBJ databases">
        <title>Genome assembly for a Yunnan-Guizhou Plateau 3E fish, Anabarilius grahami (Regan), and its evolutionary and genetic applications.</title>
        <authorList>
            <person name="Jiang W."/>
        </authorList>
    </citation>
    <scope>NUCLEOTIDE SEQUENCE [LARGE SCALE GENOMIC DNA]</scope>
    <source>
        <strain evidence="1">AG-KIZ</strain>
        <tissue evidence="1">Muscle</tissue>
    </source>
</reference>
<proteinExistence type="predicted"/>
<name>A0A3N0YMR1_ANAGA</name>
<gene>
    <name evidence="1" type="ORF">DPX16_13192</name>
</gene>
<dbReference type="AlphaFoldDB" id="A0A3N0YMR1"/>
<accession>A0A3N0YMR1</accession>
<dbReference type="Proteomes" id="UP000281406">
    <property type="component" value="Unassembled WGS sequence"/>
</dbReference>
<evidence type="ECO:0000313" key="1">
    <source>
        <dbReference type="EMBL" id="ROL47477.1"/>
    </source>
</evidence>
<comment type="caution">
    <text evidence="1">The sequence shown here is derived from an EMBL/GenBank/DDBJ whole genome shotgun (WGS) entry which is preliminary data.</text>
</comment>
<evidence type="ECO:0000313" key="2">
    <source>
        <dbReference type="Proteomes" id="UP000281406"/>
    </source>
</evidence>
<organism evidence="1 2">
    <name type="scientific">Anabarilius grahami</name>
    <name type="common">Kanglang fish</name>
    <name type="synonym">Barilius grahami</name>
    <dbReference type="NCBI Taxonomy" id="495550"/>
    <lineage>
        <taxon>Eukaryota</taxon>
        <taxon>Metazoa</taxon>
        <taxon>Chordata</taxon>
        <taxon>Craniata</taxon>
        <taxon>Vertebrata</taxon>
        <taxon>Euteleostomi</taxon>
        <taxon>Actinopterygii</taxon>
        <taxon>Neopterygii</taxon>
        <taxon>Teleostei</taxon>
        <taxon>Ostariophysi</taxon>
        <taxon>Cypriniformes</taxon>
        <taxon>Xenocyprididae</taxon>
        <taxon>Xenocypridinae</taxon>
        <taxon>Xenocypridinae incertae sedis</taxon>
        <taxon>Anabarilius</taxon>
    </lineage>
</organism>